<dbReference type="Pfam" id="PF00575">
    <property type="entry name" value="S1"/>
    <property type="match status" value="1"/>
</dbReference>
<protein>
    <recommendedName>
        <fullName evidence="2">S1 motif domain-containing protein</fullName>
    </recommendedName>
</protein>
<proteinExistence type="predicted"/>
<accession>A0A6C0JVM2</accession>
<dbReference type="EMBL" id="MN740739">
    <property type="protein sequence ID" value="QHU09569.1"/>
    <property type="molecule type" value="Genomic_DNA"/>
</dbReference>
<organism evidence="3">
    <name type="scientific">viral metagenome</name>
    <dbReference type="NCBI Taxonomy" id="1070528"/>
    <lineage>
        <taxon>unclassified sequences</taxon>
        <taxon>metagenomes</taxon>
        <taxon>organismal metagenomes</taxon>
    </lineage>
</organism>
<evidence type="ECO:0000256" key="1">
    <source>
        <dbReference type="SAM" id="MobiDB-lite"/>
    </source>
</evidence>
<dbReference type="PROSITE" id="PS50126">
    <property type="entry name" value="S1"/>
    <property type="match status" value="1"/>
</dbReference>
<dbReference type="GO" id="GO:0003676">
    <property type="term" value="F:nucleic acid binding"/>
    <property type="evidence" value="ECO:0007669"/>
    <property type="project" value="InterPro"/>
</dbReference>
<feature type="compositionally biased region" description="Acidic residues" evidence="1">
    <location>
        <begin position="211"/>
        <end position="231"/>
    </location>
</feature>
<sequence length="231" mass="25493">MEYVAVFEEQVTLTPKDLRKEITSIDSILEQKLRKNLEGRCSRNGYVLPDGVHILSRSMGVIERGRFTGNLLFHVQAEGKVLNPPDGTILEGEVIRKNKMGLYVEYAKAIRIIIPRDINIGNEEFENVEVGEMVQVEIKKSRFQVNDEYILSVGLFKGRSRGERANVYDTNQNVSESDNDDEGEDEGNAGAGAEDGEGDDGAADRVAAPTGEEEEAVAEEGVEAEDAEEEA</sequence>
<feature type="region of interest" description="Disordered" evidence="1">
    <location>
        <begin position="166"/>
        <end position="231"/>
    </location>
</feature>
<dbReference type="AlphaFoldDB" id="A0A6C0JVM2"/>
<feature type="domain" description="S1 motif" evidence="2">
    <location>
        <begin position="87"/>
        <end position="154"/>
    </location>
</feature>
<evidence type="ECO:0000259" key="2">
    <source>
        <dbReference type="PROSITE" id="PS50126"/>
    </source>
</evidence>
<feature type="compositionally biased region" description="Acidic residues" evidence="1">
    <location>
        <begin position="177"/>
        <end position="187"/>
    </location>
</feature>
<evidence type="ECO:0000313" key="3">
    <source>
        <dbReference type="EMBL" id="QHU09569.1"/>
    </source>
</evidence>
<name>A0A6C0JVM2_9ZZZZ</name>
<dbReference type="InterPro" id="IPR003029">
    <property type="entry name" value="S1_domain"/>
</dbReference>
<reference evidence="3" key="1">
    <citation type="journal article" date="2020" name="Nature">
        <title>Giant virus diversity and host interactions through global metagenomics.</title>
        <authorList>
            <person name="Schulz F."/>
            <person name="Roux S."/>
            <person name="Paez-Espino D."/>
            <person name="Jungbluth S."/>
            <person name="Walsh D.A."/>
            <person name="Denef V.J."/>
            <person name="McMahon K.D."/>
            <person name="Konstantinidis K.T."/>
            <person name="Eloe-Fadrosh E.A."/>
            <person name="Kyrpides N.C."/>
            <person name="Woyke T."/>
        </authorList>
    </citation>
    <scope>NUCLEOTIDE SEQUENCE</scope>
    <source>
        <strain evidence="3">GVMAG-S-1101164-105</strain>
    </source>
</reference>